<feature type="coiled-coil region" evidence="1">
    <location>
        <begin position="101"/>
        <end position="142"/>
    </location>
</feature>
<dbReference type="Gene3D" id="1.20.5.170">
    <property type="match status" value="1"/>
</dbReference>
<dbReference type="Proteomes" id="UP001209878">
    <property type="component" value="Unassembled WGS sequence"/>
</dbReference>
<dbReference type="EMBL" id="JAODUO010000423">
    <property type="protein sequence ID" value="KAK2180860.1"/>
    <property type="molecule type" value="Genomic_DNA"/>
</dbReference>
<dbReference type="PANTHER" id="PTHR21656">
    <property type="entry name" value="MALE-SPECIFIC LETHAL-1 PROTEIN"/>
    <property type="match status" value="1"/>
</dbReference>
<dbReference type="GO" id="GO:0003682">
    <property type="term" value="F:chromatin binding"/>
    <property type="evidence" value="ECO:0007669"/>
    <property type="project" value="TreeGrafter"/>
</dbReference>
<evidence type="ECO:0000259" key="3">
    <source>
        <dbReference type="PROSITE" id="PS52052"/>
    </source>
</evidence>
<dbReference type="InterPro" id="IPR029332">
    <property type="entry name" value="PEHE_dom"/>
</dbReference>
<dbReference type="GO" id="GO:0072487">
    <property type="term" value="C:MSL complex"/>
    <property type="evidence" value="ECO:0007669"/>
    <property type="project" value="InterPro"/>
</dbReference>
<feature type="compositionally biased region" description="Polar residues" evidence="2">
    <location>
        <begin position="257"/>
        <end position="271"/>
    </location>
</feature>
<name>A0AAD9L0R9_RIDPI</name>
<dbReference type="Gene3D" id="6.10.250.2000">
    <property type="match status" value="1"/>
</dbReference>
<feature type="compositionally biased region" description="Low complexity" evidence="2">
    <location>
        <begin position="203"/>
        <end position="212"/>
    </location>
</feature>
<evidence type="ECO:0000256" key="2">
    <source>
        <dbReference type="SAM" id="MobiDB-lite"/>
    </source>
</evidence>
<feature type="region of interest" description="Disordered" evidence="2">
    <location>
        <begin position="203"/>
        <end position="293"/>
    </location>
</feature>
<organism evidence="4 5">
    <name type="scientific">Ridgeia piscesae</name>
    <name type="common">Tubeworm</name>
    <dbReference type="NCBI Taxonomy" id="27915"/>
    <lineage>
        <taxon>Eukaryota</taxon>
        <taxon>Metazoa</taxon>
        <taxon>Spiralia</taxon>
        <taxon>Lophotrochozoa</taxon>
        <taxon>Annelida</taxon>
        <taxon>Polychaeta</taxon>
        <taxon>Sedentaria</taxon>
        <taxon>Canalipalpata</taxon>
        <taxon>Sabellida</taxon>
        <taxon>Siboglinidae</taxon>
        <taxon>Ridgeia</taxon>
    </lineage>
</organism>
<protein>
    <recommendedName>
        <fullName evidence="3">PEHE domain-containing protein</fullName>
    </recommendedName>
</protein>
<keyword evidence="1" id="KW-0175">Coiled coil</keyword>
<evidence type="ECO:0000313" key="4">
    <source>
        <dbReference type="EMBL" id="KAK2180860.1"/>
    </source>
</evidence>
<dbReference type="AlphaFoldDB" id="A0AAD9L0R9"/>
<dbReference type="Pfam" id="PF15275">
    <property type="entry name" value="PEHE"/>
    <property type="match status" value="1"/>
</dbReference>
<proteinExistence type="predicted"/>
<feature type="compositionally biased region" description="Polar residues" evidence="2">
    <location>
        <begin position="152"/>
        <end position="170"/>
    </location>
</feature>
<dbReference type="SMART" id="SM01300">
    <property type="entry name" value="PEHE"/>
    <property type="match status" value="1"/>
</dbReference>
<feature type="region of interest" description="Disordered" evidence="2">
    <location>
        <begin position="146"/>
        <end position="170"/>
    </location>
</feature>
<evidence type="ECO:0000313" key="5">
    <source>
        <dbReference type="Proteomes" id="UP001209878"/>
    </source>
</evidence>
<evidence type="ECO:0000256" key="1">
    <source>
        <dbReference type="SAM" id="Coils"/>
    </source>
</evidence>
<feature type="compositionally biased region" description="Low complexity" evidence="2">
    <location>
        <begin position="275"/>
        <end position="285"/>
    </location>
</feature>
<reference evidence="4" key="1">
    <citation type="journal article" date="2023" name="Mol. Biol. Evol.">
        <title>Third-Generation Sequencing Reveals the Adaptive Role of the Epigenome in Three Deep-Sea Polychaetes.</title>
        <authorList>
            <person name="Perez M."/>
            <person name="Aroh O."/>
            <person name="Sun Y."/>
            <person name="Lan Y."/>
            <person name="Juniper S.K."/>
            <person name="Young C.R."/>
            <person name="Angers B."/>
            <person name="Qian P.Y."/>
        </authorList>
    </citation>
    <scope>NUCLEOTIDE SEQUENCE</scope>
    <source>
        <strain evidence="4">R07B-5</strain>
    </source>
</reference>
<dbReference type="PANTHER" id="PTHR21656:SF2">
    <property type="entry name" value="MALE-SPECIFIC LETHAL 1 HOMOLOG"/>
    <property type="match status" value="1"/>
</dbReference>
<sequence>MRGELTDNSKFKLDGRHTIARRKMSKNDRLLDTTETVHSSFIDGIQDLKHVETNDVLHHVGKSDGDIENRKIQTSEAKFPKDESQDATHWKELLLLHLDLIQQQREMLLAKDRQIKTLSQEKETLKCRLERMDRRMALLRQQKFHSNGFPMTPQQTQCDVSTGSPAASPSLRASQLKNQLGGHKRKKSWLTPQNLNKRFASTAAATSVAAVSDADDETISRVSRHRSTSCSSGGVATPHKDAIVRRHSHRHGDTTRSKTQPQPGALSNANDRVSDSSGSNYESSSKGAVSGRRRRIGVSKEELLLHTDLLYYVPTYAQWTAKPESDTDSEIIVMTTTPVGDEEVPVPSWQYNRIQTGYQMEGTENLEDEIFLKRHQKPEADERRRKRWDMQRLRERQLLEKLQQSHAESRSNSAKDEGRIGSFLPHIDKLTHIEVCDAVPVSVFGYPLPKIHTQEFELPWFDGQGKKENTRLLSRARNR</sequence>
<dbReference type="PROSITE" id="PS52052">
    <property type="entry name" value="PEHE"/>
    <property type="match status" value="1"/>
</dbReference>
<gene>
    <name evidence="4" type="ORF">NP493_424g02056</name>
</gene>
<keyword evidence="5" id="KW-1185">Reference proteome</keyword>
<feature type="domain" description="PEHE" evidence="3">
    <location>
        <begin position="343"/>
        <end position="460"/>
    </location>
</feature>
<dbReference type="InterPro" id="IPR026711">
    <property type="entry name" value="Msl-1"/>
</dbReference>
<accession>A0AAD9L0R9</accession>
<comment type="caution">
    <text evidence="4">The sequence shown here is derived from an EMBL/GenBank/DDBJ whole genome shotgun (WGS) entry which is preliminary data.</text>
</comment>